<dbReference type="EMBL" id="NIVC01000280">
    <property type="protein sequence ID" value="PAA86422.1"/>
    <property type="molecule type" value="Genomic_DNA"/>
</dbReference>
<feature type="non-terminal residue" evidence="13">
    <location>
        <position position="1"/>
    </location>
</feature>
<keyword evidence="7 12" id="KW-1133">Transmembrane helix</keyword>
<dbReference type="Pfam" id="PF03189">
    <property type="entry name" value="Otopetrin"/>
    <property type="match status" value="1"/>
</dbReference>
<evidence type="ECO:0000256" key="9">
    <source>
        <dbReference type="ARBA" id="ARBA00023136"/>
    </source>
</evidence>
<keyword evidence="3" id="KW-0813">Transport</keyword>
<keyword evidence="5 12" id="KW-0812">Transmembrane</keyword>
<proteinExistence type="inferred from homology"/>
<evidence type="ECO:0000256" key="7">
    <source>
        <dbReference type="ARBA" id="ARBA00022989"/>
    </source>
</evidence>
<name>A0A267GMA8_9PLAT</name>
<evidence type="ECO:0000256" key="11">
    <source>
        <dbReference type="SAM" id="MobiDB-lite"/>
    </source>
</evidence>
<dbReference type="GO" id="GO:0015252">
    <property type="term" value="F:proton channel activity"/>
    <property type="evidence" value="ECO:0007669"/>
    <property type="project" value="InterPro"/>
</dbReference>
<feature type="transmembrane region" description="Helical" evidence="12">
    <location>
        <begin position="22"/>
        <end position="42"/>
    </location>
</feature>
<gene>
    <name evidence="13" type="ORF">BOX15_Mlig021425g1</name>
</gene>
<evidence type="ECO:0000256" key="8">
    <source>
        <dbReference type="ARBA" id="ARBA00023065"/>
    </source>
</evidence>
<evidence type="ECO:0000256" key="5">
    <source>
        <dbReference type="ARBA" id="ARBA00022692"/>
    </source>
</evidence>
<keyword evidence="10" id="KW-0407">Ion channel</keyword>
<keyword evidence="6" id="KW-0375">Hydrogen ion transport</keyword>
<keyword evidence="8" id="KW-0406">Ion transport</keyword>
<dbReference type="OrthoDB" id="6429739at2759"/>
<dbReference type="AlphaFoldDB" id="A0A267GMA8"/>
<dbReference type="InterPro" id="IPR004878">
    <property type="entry name" value="Otopetrin"/>
</dbReference>
<keyword evidence="4" id="KW-1003">Cell membrane</keyword>
<feature type="region of interest" description="Disordered" evidence="11">
    <location>
        <begin position="1"/>
        <end position="20"/>
    </location>
</feature>
<evidence type="ECO:0000256" key="3">
    <source>
        <dbReference type="ARBA" id="ARBA00022448"/>
    </source>
</evidence>
<evidence type="ECO:0000256" key="10">
    <source>
        <dbReference type="ARBA" id="ARBA00023303"/>
    </source>
</evidence>
<evidence type="ECO:0000256" key="1">
    <source>
        <dbReference type="ARBA" id="ARBA00004651"/>
    </source>
</evidence>
<dbReference type="PANTHER" id="PTHR21522">
    <property type="entry name" value="PROTON CHANNEL OTOP"/>
    <property type="match status" value="1"/>
</dbReference>
<sequence>CHGNLADSKKQNPANPQGRKPARGILIALLVANLAMWISAVFESKRHISVEFHENYFGTKAWKIIKYTTLPMIIFFRFHSTVCLSEIWKNTYCHKAQPSQSYS</sequence>
<evidence type="ECO:0000313" key="14">
    <source>
        <dbReference type="Proteomes" id="UP000215902"/>
    </source>
</evidence>
<comment type="subcellular location">
    <subcellularLocation>
        <location evidence="1">Cell membrane</location>
        <topology evidence="1">Multi-pass membrane protein</topology>
    </subcellularLocation>
</comment>
<reference evidence="13 14" key="1">
    <citation type="submission" date="2017-06" db="EMBL/GenBank/DDBJ databases">
        <title>A platform for efficient transgenesis in Macrostomum lignano, a flatworm model organism for stem cell research.</title>
        <authorList>
            <person name="Berezikov E."/>
        </authorList>
    </citation>
    <scope>NUCLEOTIDE SEQUENCE [LARGE SCALE GENOMIC DNA]</scope>
    <source>
        <strain evidence="13">DV1</strain>
        <tissue evidence="13">Whole organism</tissue>
    </source>
</reference>
<evidence type="ECO:0000256" key="2">
    <source>
        <dbReference type="ARBA" id="ARBA00006513"/>
    </source>
</evidence>
<organism evidence="13 14">
    <name type="scientific">Macrostomum lignano</name>
    <dbReference type="NCBI Taxonomy" id="282301"/>
    <lineage>
        <taxon>Eukaryota</taxon>
        <taxon>Metazoa</taxon>
        <taxon>Spiralia</taxon>
        <taxon>Lophotrochozoa</taxon>
        <taxon>Platyhelminthes</taxon>
        <taxon>Rhabditophora</taxon>
        <taxon>Macrostomorpha</taxon>
        <taxon>Macrostomida</taxon>
        <taxon>Macrostomidae</taxon>
        <taxon>Macrostomum</taxon>
    </lineage>
</organism>
<evidence type="ECO:0000256" key="6">
    <source>
        <dbReference type="ARBA" id="ARBA00022781"/>
    </source>
</evidence>
<evidence type="ECO:0000313" key="13">
    <source>
        <dbReference type="EMBL" id="PAA86422.1"/>
    </source>
</evidence>
<protein>
    <submittedName>
        <fullName evidence="13">Uncharacterized protein</fullName>
    </submittedName>
</protein>
<evidence type="ECO:0000256" key="4">
    <source>
        <dbReference type="ARBA" id="ARBA00022475"/>
    </source>
</evidence>
<evidence type="ECO:0000256" key="12">
    <source>
        <dbReference type="SAM" id="Phobius"/>
    </source>
</evidence>
<comment type="similarity">
    <text evidence="2">Belongs to the otopetrin family.</text>
</comment>
<keyword evidence="9 12" id="KW-0472">Membrane</keyword>
<comment type="caution">
    <text evidence="13">The sequence shown here is derived from an EMBL/GenBank/DDBJ whole genome shotgun (WGS) entry which is preliminary data.</text>
</comment>
<keyword evidence="14" id="KW-1185">Reference proteome</keyword>
<accession>A0A267GMA8</accession>
<dbReference type="GO" id="GO:0005886">
    <property type="term" value="C:plasma membrane"/>
    <property type="evidence" value="ECO:0007669"/>
    <property type="project" value="UniProtKB-SubCell"/>
</dbReference>
<dbReference type="PANTHER" id="PTHR21522:SF32">
    <property type="entry name" value="OTOPETRIN-2"/>
    <property type="match status" value="1"/>
</dbReference>
<dbReference type="Proteomes" id="UP000215902">
    <property type="component" value="Unassembled WGS sequence"/>
</dbReference>